<name>A0ACC0K3V3_CHOFU</name>
<dbReference type="Proteomes" id="UP001064048">
    <property type="component" value="Chromosome Z"/>
</dbReference>
<evidence type="ECO:0000313" key="2">
    <source>
        <dbReference type="Proteomes" id="UP001064048"/>
    </source>
</evidence>
<protein>
    <submittedName>
        <fullName evidence="1">Uncharacterized protein</fullName>
    </submittedName>
</protein>
<reference evidence="1 2" key="1">
    <citation type="journal article" date="2022" name="Genome Biol. Evol.">
        <title>The Spruce Budworm Genome: Reconstructing the Evolutionary History of Antifreeze Proteins.</title>
        <authorList>
            <person name="Beliveau C."/>
            <person name="Gagne P."/>
            <person name="Picq S."/>
            <person name="Vernygora O."/>
            <person name="Keeling C.I."/>
            <person name="Pinkney K."/>
            <person name="Doucet D."/>
            <person name="Wen F."/>
            <person name="Johnston J.S."/>
            <person name="Maaroufi H."/>
            <person name="Boyle B."/>
            <person name="Laroche J."/>
            <person name="Dewar K."/>
            <person name="Juretic N."/>
            <person name="Blackburn G."/>
            <person name="Nisole A."/>
            <person name="Brunet B."/>
            <person name="Brandao M."/>
            <person name="Lumley L."/>
            <person name="Duan J."/>
            <person name="Quan G."/>
            <person name="Lucarotti C.J."/>
            <person name="Roe A.D."/>
            <person name="Sperling F.A.H."/>
            <person name="Levesque R.C."/>
            <person name="Cusson M."/>
        </authorList>
    </citation>
    <scope>NUCLEOTIDE SEQUENCE [LARGE SCALE GENOMIC DNA]</scope>
    <source>
        <strain evidence="1">Glfc:IPQL:Cfum</strain>
    </source>
</reference>
<dbReference type="EMBL" id="CM046131">
    <property type="protein sequence ID" value="KAI8431088.1"/>
    <property type="molecule type" value="Genomic_DNA"/>
</dbReference>
<keyword evidence="2" id="KW-1185">Reference proteome</keyword>
<proteinExistence type="predicted"/>
<organism evidence="1 2">
    <name type="scientific">Choristoneura fumiferana</name>
    <name type="common">Spruce budworm moth</name>
    <name type="synonym">Archips fumiferana</name>
    <dbReference type="NCBI Taxonomy" id="7141"/>
    <lineage>
        <taxon>Eukaryota</taxon>
        <taxon>Metazoa</taxon>
        <taxon>Ecdysozoa</taxon>
        <taxon>Arthropoda</taxon>
        <taxon>Hexapoda</taxon>
        <taxon>Insecta</taxon>
        <taxon>Pterygota</taxon>
        <taxon>Neoptera</taxon>
        <taxon>Endopterygota</taxon>
        <taxon>Lepidoptera</taxon>
        <taxon>Glossata</taxon>
        <taxon>Ditrysia</taxon>
        <taxon>Tortricoidea</taxon>
        <taxon>Tortricidae</taxon>
        <taxon>Tortricinae</taxon>
        <taxon>Choristoneura</taxon>
    </lineage>
</organism>
<gene>
    <name evidence="1" type="ORF">MSG28_001147</name>
</gene>
<evidence type="ECO:0000313" key="1">
    <source>
        <dbReference type="EMBL" id="KAI8431088.1"/>
    </source>
</evidence>
<comment type="caution">
    <text evidence="1">The sequence shown here is derived from an EMBL/GenBank/DDBJ whole genome shotgun (WGS) entry which is preliminary data.</text>
</comment>
<accession>A0ACC0K3V3</accession>
<sequence length="1145" mass="129402">MLGSMLVVLLYCSKVFCEDQIEFSEDDFKCSLPDVKSEDEKLDVTRFRSDFSKISEVKFPGLIGPLNERLICKIKCIDGNWVGPLCSSTPDGRFQPILRECVYRNNHPLLAISFRNASVEKETHFSHGATIVARCRNFGLYKMKGDGVLRCENGEWVPKLPECVPTTVITNFTGDAPPTILYTVVSGSAVVSPSGELFVYPESTLRLDCVSRRALGDPEWSWTQALGQHNAGWSEEDGERDSHYRLTLTKMSARHSDQYICASPAGHTNTMHIKVVRARRAHVGHMLLRRGGWRCQECSVNCPPLKITSSKVRQFAQGTRLGHSVHFSCQPGYHLNGSAVLTCCADGNWSSLPPTCVETFCPMLTTLGPHLSVVEYNSSYGGRAVFQCAWGYRLVGAPGLECEQDGAWSGDAPLCTPIYCPDPIIPEHGRLLTEPSAKHGKYPVGDLVIYSCDEGNEIVGESSIVCTENGFWSHPPPFCLPPSEIRKTDTIYIDNTTLVHVEEIYSDFNQDNSIEILENWSERYKKQYNDIYLTALKNSEPYHSDENNVTHWSPKHFKHVIKLREEALTFARKKWADFFFMLDADVFLTNKQTLKQLVRKNVTVVSPMLISDGLYSNFWLEPKTYYAHEACSTVSKCGAYFSKLLFNLQTSCGMTENYYYKRTDNYKPILKRKEVGCFDVPMVHTAVLVSLRRPESDLLTYDPAKTRGYDGPEDDIITFAVNAKSNGITLNICNDDFYGFVPVPLEEGDDPQNDYEQVLNVKLEAISRHHPLPLLPSLEQYVEYPDKWKFNCDEIFMINLERRKQRRELMELSFDELGIDATLVKAVDGRNLDLNDLREYSATLMPNYRDPYHNRPMKAGEVGCFLSHYYIWEKIVKEHHAITLVLEDDIHFVPYFRHRFLELFQEIKQLDWDLVYIGRKILQDGEEKYATKHTTKPLYSYWTLGYLLSERGAQKLLDAEPLTKMLPVDEYLPIMFDQHPNATWKSYFPNRNIKAYSAAPLLVHPTHYTGQAGYISDTEDSDVLDDQVKVAVQKRADKAAQLSGKIGYKFNDGASGAAGHAALEVLEIPAFGISHVVGIEVDPLAIADKLAKEGGAVRYSLDGDGRANLSRGLYVSSSSKNWFLLSSSRLTSSENSSSEETVLAV</sequence>